<dbReference type="Gene3D" id="3.90.550.10">
    <property type="entry name" value="Spore Coat Polysaccharide Biosynthesis Protein SpsA, Chain A"/>
    <property type="match status" value="1"/>
</dbReference>
<reference evidence="1 2" key="1">
    <citation type="journal article" date="2023" name="Microorganisms">
        <title>Thiorhodovibrio frisius and Trv. litoralis spp. nov., Two Novel Members from a Clade of Fastidious Purple Sulfur Bacteria That Exhibit Unique Red-Shifted Light-Harvesting Capabilities.</title>
        <authorList>
            <person name="Methner A."/>
            <person name="Kuzyk S.B."/>
            <person name="Petersen J."/>
            <person name="Bauer S."/>
            <person name="Brinkmann H."/>
            <person name="Sichau K."/>
            <person name="Wanner G."/>
            <person name="Wolf J."/>
            <person name="Neumann-Schaal M."/>
            <person name="Henke P."/>
            <person name="Tank M."/>
            <person name="Sproer C."/>
            <person name="Bunk B."/>
            <person name="Overmann J."/>
        </authorList>
    </citation>
    <scope>NUCLEOTIDE SEQUENCE [LARGE SCALE GENOMIC DNA]</scope>
    <source>
        <strain evidence="1 2">DSM 6702</strain>
    </source>
</reference>
<evidence type="ECO:0008006" key="3">
    <source>
        <dbReference type="Google" id="ProtNLM"/>
    </source>
</evidence>
<accession>A0ABZ0S4Z4</accession>
<evidence type="ECO:0000313" key="1">
    <source>
        <dbReference type="EMBL" id="WPL15281.1"/>
    </source>
</evidence>
<sequence>MSFPYSFGRQLGGAHCHCSEQRIFAKYFPEQAGNGQKDFFCNNANAALCYRDWQRLRFNEDLTGLEDMELAQRLVREGGAVIYVPEAAVYHYHQESWPQIQRRFEREAIALQRIMPHIHVSALDALRYIASSVARDLASAHRAGTLASHALDILRYRWQQYLDVYKGNHEHRKLSHAEKEKYFFPE</sequence>
<dbReference type="Proteomes" id="UP001432180">
    <property type="component" value="Chromosome"/>
</dbReference>
<gene>
    <name evidence="1" type="ORF">Thiowin_00166</name>
</gene>
<organism evidence="1 2">
    <name type="scientific">Thiorhodovibrio winogradskyi</name>
    <dbReference type="NCBI Taxonomy" id="77007"/>
    <lineage>
        <taxon>Bacteria</taxon>
        <taxon>Pseudomonadati</taxon>
        <taxon>Pseudomonadota</taxon>
        <taxon>Gammaproteobacteria</taxon>
        <taxon>Chromatiales</taxon>
        <taxon>Chromatiaceae</taxon>
        <taxon>Thiorhodovibrio</taxon>
    </lineage>
</organism>
<dbReference type="InterPro" id="IPR029044">
    <property type="entry name" value="Nucleotide-diphossugar_trans"/>
</dbReference>
<dbReference type="EMBL" id="CP121472">
    <property type="protein sequence ID" value="WPL15281.1"/>
    <property type="molecule type" value="Genomic_DNA"/>
</dbReference>
<name>A0ABZ0S4Z4_9GAMM</name>
<dbReference type="SUPFAM" id="SSF53448">
    <property type="entry name" value="Nucleotide-diphospho-sugar transferases"/>
    <property type="match status" value="1"/>
</dbReference>
<dbReference type="RefSeq" id="WP_328985864.1">
    <property type="nucleotide sequence ID" value="NZ_CP121472.1"/>
</dbReference>
<evidence type="ECO:0000313" key="2">
    <source>
        <dbReference type="Proteomes" id="UP001432180"/>
    </source>
</evidence>
<protein>
    <recommendedName>
        <fullName evidence="3">Glycosyl transferase family 2</fullName>
    </recommendedName>
</protein>
<keyword evidence="2" id="KW-1185">Reference proteome</keyword>
<proteinExistence type="predicted"/>